<evidence type="ECO:0000256" key="1">
    <source>
        <dbReference type="ARBA" id="ARBA00004651"/>
    </source>
</evidence>
<evidence type="ECO:0000256" key="10">
    <source>
        <dbReference type="ARBA" id="ARBA00023251"/>
    </source>
</evidence>
<dbReference type="Pfam" id="PF02673">
    <property type="entry name" value="BacA"/>
    <property type="match status" value="1"/>
</dbReference>
<keyword evidence="14" id="KW-0133">Cell shape</keyword>
<dbReference type="HAMAP" id="MF_01006">
    <property type="entry name" value="Undec_diphosphatase"/>
    <property type="match status" value="1"/>
</dbReference>
<organism evidence="15 16">
    <name type="scientific">Neisseria meningitidis serogroup B</name>
    <dbReference type="NCBI Taxonomy" id="491"/>
    <lineage>
        <taxon>Bacteria</taxon>
        <taxon>Pseudomonadati</taxon>
        <taxon>Pseudomonadota</taxon>
        <taxon>Betaproteobacteria</taxon>
        <taxon>Neisseriales</taxon>
        <taxon>Neisseriaceae</taxon>
        <taxon>Neisseria</taxon>
    </lineage>
</organism>
<dbReference type="GO" id="GO:0005886">
    <property type="term" value="C:plasma membrane"/>
    <property type="evidence" value="ECO:0007669"/>
    <property type="project" value="UniProtKB-SubCell"/>
</dbReference>
<feature type="transmembrane region" description="Helical" evidence="14">
    <location>
        <begin position="107"/>
        <end position="128"/>
    </location>
</feature>
<feature type="transmembrane region" description="Helical" evidence="14">
    <location>
        <begin position="218"/>
        <end position="239"/>
    </location>
</feature>
<keyword evidence="6 14" id="KW-0812">Transmembrane</keyword>
<feature type="transmembrane region" description="Helical" evidence="14">
    <location>
        <begin position="82"/>
        <end position="101"/>
    </location>
</feature>
<evidence type="ECO:0000256" key="11">
    <source>
        <dbReference type="ARBA" id="ARBA00032707"/>
    </source>
</evidence>
<keyword evidence="5 14" id="KW-1003">Cell membrane</keyword>
<dbReference type="InterPro" id="IPR003824">
    <property type="entry name" value="UppP"/>
</dbReference>
<comment type="similarity">
    <text evidence="2 14">Belongs to the UppP family.</text>
</comment>
<feature type="transmembrane region" description="Helical" evidence="14">
    <location>
        <begin position="45"/>
        <end position="62"/>
    </location>
</feature>
<dbReference type="PANTHER" id="PTHR30622:SF3">
    <property type="entry name" value="UNDECAPRENYL-DIPHOSPHATASE"/>
    <property type="match status" value="1"/>
</dbReference>
<dbReference type="EMBL" id="CVTF01000078">
    <property type="protein sequence ID" value="CRY98417.1"/>
    <property type="molecule type" value="Genomic_DNA"/>
</dbReference>
<keyword evidence="8 14" id="KW-1133">Transmembrane helix</keyword>
<dbReference type="GO" id="GO:0008360">
    <property type="term" value="P:regulation of cell shape"/>
    <property type="evidence" value="ECO:0007669"/>
    <property type="project" value="UniProtKB-KW"/>
</dbReference>
<dbReference type="NCBIfam" id="TIGR00753">
    <property type="entry name" value="undec_PP_bacA"/>
    <property type="match status" value="1"/>
</dbReference>
<dbReference type="EC" id="3.6.1.27" evidence="3 14"/>
<gene>
    <name evidence="14" type="primary">uppP</name>
</gene>
<feature type="transmembrane region" description="Helical" evidence="14">
    <location>
        <begin position="188"/>
        <end position="206"/>
    </location>
</feature>
<evidence type="ECO:0000256" key="8">
    <source>
        <dbReference type="ARBA" id="ARBA00022989"/>
    </source>
</evidence>
<comment type="subcellular location">
    <subcellularLocation>
        <location evidence="1 14">Cell membrane</location>
        <topology evidence="1 14">Multi-pass membrane protein</topology>
    </subcellularLocation>
</comment>
<keyword evidence="7 14" id="KW-0378">Hydrolase</keyword>
<dbReference type="NCBIfam" id="NF001390">
    <property type="entry name" value="PRK00281.1-4"/>
    <property type="match status" value="1"/>
</dbReference>
<comment type="miscellaneous">
    <text evidence="14">Bacitracin is thought to be involved in the inhibition of peptidoglycan synthesis by sequestering undecaprenyl diphosphate, thereby reducing the pool of lipid carrier available.</text>
</comment>
<evidence type="ECO:0000256" key="5">
    <source>
        <dbReference type="ARBA" id="ARBA00022475"/>
    </source>
</evidence>
<evidence type="ECO:0000256" key="13">
    <source>
        <dbReference type="ARBA" id="ARBA00047594"/>
    </source>
</evidence>
<dbReference type="NCBIfam" id="NF001389">
    <property type="entry name" value="PRK00281.1-2"/>
    <property type="match status" value="1"/>
</dbReference>
<keyword evidence="9 14" id="KW-0472">Membrane</keyword>
<proteinExistence type="inferred from homology"/>
<reference evidence="15 16" key="1">
    <citation type="submission" date="2014-11" db="EMBL/GenBank/DDBJ databases">
        <authorList>
            <person name="Diene M.Seydina."/>
        </authorList>
    </citation>
    <scope>NUCLEOTIDE SEQUENCE [LARGE SCALE GENOMIC DNA]</scope>
    <source>
        <strain evidence="15 16">Neisseria meningitidis CHUV</strain>
    </source>
</reference>
<evidence type="ECO:0000256" key="2">
    <source>
        <dbReference type="ARBA" id="ARBA00010621"/>
    </source>
</evidence>
<dbReference type="AlphaFoldDB" id="A0A0H5QRX3"/>
<dbReference type="GO" id="GO:0071555">
    <property type="term" value="P:cell wall organization"/>
    <property type="evidence" value="ECO:0007669"/>
    <property type="project" value="UniProtKB-KW"/>
</dbReference>
<keyword evidence="10 14" id="KW-0046">Antibiotic resistance</keyword>
<evidence type="ECO:0000256" key="7">
    <source>
        <dbReference type="ARBA" id="ARBA00022801"/>
    </source>
</evidence>
<evidence type="ECO:0000256" key="6">
    <source>
        <dbReference type="ARBA" id="ARBA00022692"/>
    </source>
</evidence>
<feature type="transmembrane region" description="Helical" evidence="14">
    <location>
        <begin position="251"/>
        <end position="272"/>
    </location>
</feature>
<evidence type="ECO:0000256" key="3">
    <source>
        <dbReference type="ARBA" id="ARBA00012374"/>
    </source>
</evidence>
<evidence type="ECO:0000256" key="12">
    <source>
        <dbReference type="ARBA" id="ARBA00032932"/>
    </source>
</evidence>
<keyword evidence="14" id="KW-0573">Peptidoglycan synthesis</keyword>
<evidence type="ECO:0000313" key="15">
    <source>
        <dbReference type="EMBL" id="CRY98417.1"/>
    </source>
</evidence>
<accession>A0A0H5QRX3</accession>
<dbReference type="GO" id="GO:0050380">
    <property type="term" value="F:undecaprenyl-diphosphatase activity"/>
    <property type="evidence" value="ECO:0007669"/>
    <property type="project" value="UniProtKB-UniRule"/>
</dbReference>
<dbReference type="GO" id="GO:0046677">
    <property type="term" value="P:response to antibiotic"/>
    <property type="evidence" value="ECO:0007669"/>
    <property type="project" value="UniProtKB-UniRule"/>
</dbReference>
<dbReference type="Proteomes" id="UP000182715">
    <property type="component" value="Unassembled WGS sequence"/>
</dbReference>
<comment type="function">
    <text evidence="14">Catalyzes the dephosphorylation of undecaprenyl diphosphate (UPP). Confers resistance to bacitracin.</text>
</comment>
<dbReference type="GO" id="GO:0009252">
    <property type="term" value="P:peptidoglycan biosynthetic process"/>
    <property type="evidence" value="ECO:0007669"/>
    <property type="project" value="UniProtKB-KW"/>
</dbReference>
<keyword evidence="14" id="KW-0961">Cell wall biogenesis/degradation</keyword>
<evidence type="ECO:0000256" key="14">
    <source>
        <dbReference type="HAMAP-Rule" id="MF_01006"/>
    </source>
</evidence>
<evidence type="ECO:0000313" key="16">
    <source>
        <dbReference type="Proteomes" id="UP000182715"/>
    </source>
</evidence>
<evidence type="ECO:0000256" key="4">
    <source>
        <dbReference type="ARBA" id="ARBA00021581"/>
    </source>
</evidence>
<evidence type="ECO:0000256" key="9">
    <source>
        <dbReference type="ARBA" id="ARBA00023136"/>
    </source>
</evidence>
<name>A0A0H5QRX3_NEIMI</name>
<protein>
    <recommendedName>
        <fullName evidence="4 14">Undecaprenyl-diphosphatase</fullName>
        <ecNumber evidence="3 14">3.6.1.27</ecNumber>
    </recommendedName>
    <alternativeName>
        <fullName evidence="12 14">Bacitracin resistance protein</fullName>
    </alternativeName>
    <alternativeName>
        <fullName evidence="11 14">Undecaprenyl pyrophosphate phosphatase</fullName>
    </alternativeName>
</protein>
<dbReference type="PANTHER" id="PTHR30622">
    <property type="entry name" value="UNDECAPRENYL-DIPHOSPHATASE"/>
    <property type="match status" value="1"/>
</dbReference>
<sequence length="273" mass="30389">MDFLIVLKALMMGLVEGFTEFLPISSTGHLIVFGNLIDFHSNHKVFEIAIQLGAVLAVVFEYRQRFSNVLHGVGKDRKANRFVLNLAIAFIPAAVMGLLFGKQIKEHLFNPLSVAVMLVLGGFFILWVEKRQSRAEPKIADVDALRPIDALMIGVAQVFALVPGTSRSGSTIMGGMLWGIERKTATEFSFFLAVPMMVAATAYDVLKHYRFFTLHDVGLILIGFIAAFVSGLVAVKALLKFVSKKNYIPFAYYRIVFGIVIIILWLSGWISWE</sequence>
<comment type="catalytic activity">
    <reaction evidence="13 14">
        <text>di-trans,octa-cis-undecaprenyl diphosphate + H2O = di-trans,octa-cis-undecaprenyl phosphate + phosphate + H(+)</text>
        <dbReference type="Rhea" id="RHEA:28094"/>
        <dbReference type="ChEBI" id="CHEBI:15377"/>
        <dbReference type="ChEBI" id="CHEBI:15378"/>
        <dbReference type="ChEBI" id="CHEBI:43474"/>
        <dbReference type="ChEBI" id="CHEBI:58405"/>
        <dbReference type="ChEBI" id="CHEBI:60392"/>
        <dbReference type="EC" id="3.6.1.27"/>
    </reaction>
</comment>